<dbReference type="InterPro" id="IPR040442">
    <property type="entry name" value="Pyrv_kinase-like_dom_sf"/>
</dbReference>
<evidence type="ECO:0000313" key="6">
    <source>
        <dbReference type="Proteomes" id="UP000761264"/>
    </source>
</evidence>
<dbReference type="InterPro" id="IPR015813">
    <property type="entry name" value="Pyrv/PenolPyrv_kinase-like_dom"/>
</dbReference>
<protein>
    <recommendedName>
        <fullName evidence="4">HpcH/HpaI aldolase/citrate lyase domain-containing protein</fullName>
    </recommendedName>
</protein>
<dbReference type="RefSeq" id="WP_167223922.1">
    <property type="nucleotide sequence ID" value="NZ_JAAQPH010000006.1"/>
</dbReference>
<evidence type="ECO:0000313" key="5">
    <source>
        <dbReference type="EMBL" id="NIA68880.1"/>
    </source>
</evidence>
<dbReference type="PANTHER" id="PTHR30502:SF0">
    <property type="entry name" value="PHOSPHOENOLPYRUVATE CARBOXYLASE FAMILY PROTEIN"/>
    <property type="match status" value="1"/>
</dbReference>
<dbReference type="EMBL" id="JAAQPH010000006">
    <property type="protein sequence ID" value="NIA68880.1"/>
    <property type="molecule type" value="Genomic_DNA"/>
</dbReference>
<keyword evidence="2" id="KW-0479">Metal-binding</keyword>
<evidence type="ECO:0000256" key="1">
    <source>
        <dbReference type="ARBA" id="ARBA00005568"/>
    </source>
</evidence>
<name>A0A967C5H2_9PROT</name>
<dbReference type="AlphaFoldDB" id="A0A967C5H2"/>
<dbReference type="GO" id="GO:0005737">
    <property type="term" value="C:cytoplasm"/>
    <property type="evidence" value="ECO:0007669"/>
    <property type="project" value="TreeGrafter"/>
</dbReference>
<dbReference type="Pfam" id="PF03328">
    <property type="entry name" value="HpcH_HpaI"/>
    <property type="match status" value="1"/>
</dbReference>
<reference evidence="5" key="1">
    <citation type="submission" date="2020-03" db="EMBL/GenBank/DDBJ databases">
        <title>Genome of Pelagibius litoralis DSM 21314T.</title>
        <authorList>
            <person name="Wang G."/>
        </authorList>
    </citation>
    <scope>NUCLEOTIDE SEQUENCE</scope>
    <source>
        <strain evidence="5">DSM 21314</strain>
    </source>
</reference>
<evidence type="ECO:0000256" key="3">
    <source>
        <dbReference type="ARBA" id="ARBA00023239"/>
    </source>
</evidence>
<dbReference type="Proteomes" id="UP000761264">
    <property type="component" value="Unassembled WGS sequence"/>
</dbReference>
<dbReference type="InterPro" id="IPR005000">
    <property type="entry name" value="Aldolase/citrate-lyase_domain"/>
</dbReference>
<gene>
    <name evidence="5" type="ORF">HBA54_09775</name>
</gene>
<dbReference type="Gene3D" id="3.20.20.60">
    <property type="entry name" value="Phosphoenolpyruvate-binding domains"/>
    <property type="match status" value="1"/>
</dbReference>
<organism evidence="5 6">
    <name type="scientific">Pelagibius litoralis</name>
    <dbReference type="NCBI Taxonomy" id="374515"/>
    <lineage>
        <taxon>Bacteria</taxon>
        <taxon>Pseudomonadati</taxon>
        <taxon>Pseudomonadota</taxon>
        <taxon>Alphaproteobacteria</taxon>
        <taxon>Rhodospirillales</taxon>
        <taxon>Rhodovibrionaceae</taxon>
        <taxon>Pelagibius</taxon>
    </lineage>
</organism>
<dbReference type="GO" id="GO:0016832">
    <property type="term" value="F:aldehyde-lyase activity"/>
    <property type="evidence" value="ECO:0007669"/>
    <property type="project" value="TreeGrafter"/>
</dbReference>
<feature type="domain" description="HpcH/HpaI aldolase/citrate lyase" evidence="4">
    <location>
        <begin position="18"/>
        <end position="240"/>
    </location>
</feature>
<evidence type="ECO:0000256" key="2">
    <source>
        <dbReference type="ARBA" id="ARBA00022723"/>
    </source>
</evidence>
<evidence type="ECO:0000259" key="4">
    <source>
        <dbReference type="Pfam" id="PF03328"/>
    </source>
</evidence>
<dbReference type="InterPro" id="IPR050251">
    <property type="entry name" value="HpcH-HpaI_aldolase"/>
</dbReference>
<comment type="similarity">
    <text evidence="1">Belongs to the HpcH/HpaI aldolase family.</text>
</comment>
<keyword evidence="3" id="KW-0456">Lyase</keyword>
<dbReference type="GO" id="GO:0046872">
    <property type="term" value="F:metal ion binding"/>
    <property type="evidence" value="ECO:0007669"/>
    <property type="project" value="UniProtKB-KW"/>
</dbReference>
<dbReference type="PANTHER" id="PTHR30502">
    <property type="entry name" value="2-KETO-3-DEOXY-L-RHAMNONATE ALDOLASE"/>
    <property type="match status" value="1"/>
</dbReference>
<dbReference type="SUPFAM" id="SSF51621">
    <property type="entry name" value="Phosphoenolpyruvate/pyruvate domain"/>
    <property type="match status" value="1"/>
</dbReference>
<proteinExistence type="inferred from homology"/>
<comment type="caution">
    <text evidence="5">The sequence shown here is derived from an EMBL/GenBank/DDBJ whole genome shotgun (WGS) entry which is preliminary data.</text>
</comment>
<sequence>MQKEPVRLRLQSGELLIGSWLFLGSPVTAEVMSLAGFDLLILDMEHSAGDVETLYHQLRAISAQSVPVVVRVGDDTAGPIKRALDAGAAGVVLPDVRTAESGRRFVDATRYAPEGSRGTHRLSRAAAYGLNWDNYLAQQAANPLTIGLVESADGVAALDALLEIDNLDVIFIGAADLAASVGRLAEPQHSDVQDMVHEIEAKTLKAGKVLGGLAADAAEGRAKAALGYRLLTFGSDALYLRNTAVEAARAARAALTP</sequence>
<keyword evidence="6" id="KW-1185">Reference proteome</keyword>
<accession>A0A967C5H2</accession>